<comment type="catalytic activity">
    <reaction evidence="5">
        <text>L-glutaminyl-[peptide chain release factor] + S-adenosyl-L-methionine = N(5)-methyl-L-glutaminyl-[peptide chain release factor] + S-adenosyl-L-homocysteine + H(+)</text>
        <dbReference type="Rhea" id="RHEA:42896"/>
        <dbReference type="Rhea" id="RHEA-COMP:10271"/>
        <dbReference type="Rhea" id="RHEA-COMP:10272"/>
        <dbReference type="ChEBI" id="CHEBI:15378"/>
        <dbReference type="ChEBI" id="CHEBI:30011"/>
        <dbReference type="ChEBI" id="CHEBI:57856"/>
        <dbReference type="ChEBI" id="CHEBI:59789"/>
        <dbReference type="ChEBI" id="CHEBI:61891"/>
        <dbReference type="EC" id="2.1.1.297"/>
    </reaction>
</comment>
<dbReference type="GO" id="GO:0102559">
    <property type="term" value="F:peptide chain release factor N(5)-glutamine methyltransferase activity"/>
    <property type="evidence" value="ECO:0007669"/>
    <property type="project" value="UniProtKB-EC"/>
</dbReference>
<evidence type="ECO:0000256" key="2">
    <source>
        <dbReference type="ARBA" id="ARBA00022603"/>
    </source>
</evidence>
<dbReference type="GO" id="GO:0003676">
    <property type="term" value="F:nucleic acid binding"/>
    <property type="evidence" value="ECO:0007669"/>
    <property type="project" value="InterPro"/>
</dbReference>
<dbReference type="InterPro" id="IPR050320">
    <property type="entry name" value="N5-glutamine_MTase"/>
</dbReference>
<dbReference type="InterPro" id="IPR002052">
    <property type="entry name" value="DNA_methylase_N6_adenine_CS"/>
</dbReference>
<evidence type="ECO:0000256" key="3">
    <source>
        <dbReference type="ARBA" id="ARBA00022679"/>
    </source>
</evidence>
<dbReference type="Pfam" id="PF17827">
    <property type="entry name" value="PrmC_N"/>
    <property type="match status" value="1"/>
</dbReference>
<dbReference type="InterPro" id="IPR007848">
    <property type="entry name" value="Small_mtfrase_dom"/>
</dbReference>
<dbReference type="InterPro" id="IPR004556">
    <property type="entry name" value="HemK-like"/>
</dbReference>
<evidence type="ECO:0000256" key="1">
    <source>
        <dbReference type="ARBA" id="ARBA00012771"/>
    </source>
</evidence>
<proteinExistence type="predicted"/>
<evidence type="ECO:0000259" key="7">
    <source>
        <dbReference type="Pfam" id="PF17827"/>
    </source>
</evidence>
<dbReference type="PROSITE" id="PS00092">
    <property type="entry name" value="N6_MTASE"/>
    <property type="match status" value="1"/>
</dbReference>
<accession>A0A8W8LWT4</accession>
<feature type="domain" description="Release factor glutamine methyltransferase N-terminal" evidence="7">
    <location>
        <begin position="51"/>
        <end position="115"/>
    </location>
</feature>
<evidence type="ECO:0000313" key="8">
    <source>
        <dbReference type="EnsemblMetazoa" id="G30178.1:cds"/>
    </source>
</evidence>
<dbReference type="EnsemblMetazoa" id="G30178.1">
    <property type="protein sequence ID" value="G30178.1:cds"/>
    <property type="gene ID" value="G30178"/>
</dbReference>
<dbReference type="InterPro" id="IPR029063">
    <property type="entry name" value="SAM-dependent_MTases_sf"/>
</dbReference>
<dbReference type="GO" id="GO:0032259">
    <property type="term" value="P:methylation"/>
    <property type="evidence" value="ECO:0007669"/>
    <property type="project" value="UniProtKB-KW"/>
</dbReference>
<sequence>PTNNERELARNMKCLLNIPRISLNHYMKRYSVRQFRSISNEVNQLSADLTRKFQNVGIEKTESRLSAEFIIAHVMGKKMFYQVSKSAKIPGTQLKEIKELAEKRSERMPLQYVLGEWDFHEFTVKLAPPVLIPRPETEELVQFVLEDIGQDETSQKFLEVGCGSGAVTLCLLYKLPWMKAVACDISKDACNLTIENLSRYHVDKRASVLNKDFKSPDTIQLISEHGPFDFIISNPPYIPTANLDDLDPEVKKYEDRLALDGGQDGLDFVRHLIAVSPLLLKKEGKLWLETGLEQHSLIENAINNHSVGQLKFIKSMKDFTNRERFCLIQKV</sequence>
<evidence type="ECO:0000256" key="4">
    <source>
        <dbReference type="ARBA" id="ARBA00022691"/>
    </source>
</evidence>
<dbReference type="CDD" id="cd02440">
    <property type="entry name" value="AdoMet_MTases"/>
    <property type="match status" value="1"/>
</dbReference>
<dbReference type="AlphaFoldDB" id="A0A8W8LWT4"/>
<dbReference type="EnsemblMetazoa" id="G30178.2">
    <property type="protein sequence ID" value="G30178.2:cds"/>
    <property type="gene ID" value="G30178"/>
</dbReference>
<keyword evidence="4" id="KW-0949">S-adenosyl-L-methionine</keyword>
<dbReference type="NCBIfam" id="TIGR03534">
    <property type="entry name" value="RF_mod_PrmC"/>
    <property type="match status" value="1"/>
</dbReference>
<dbReference type="InterPro" id="IPR019874">
    <property type="entry name" value="RF_methyltr_PrmC"/>
</dbReference>
<keyword evidence="2" id="KW-0489">Methyltransferase</keyword>
<reference evidence="8" key="1">
    <citation type="submission" date="2022-08" db="UniProtKB">
        <authorList>
            <consortium name="EnsemblMetazoa"/>
        </authorList>
    </citation>
    <scope>IDENTIFICATION</scope>
    <source>
        <strain evidence="8">05x7-T-G4-1.051#20</strain>
    </source>
</reference>
<dbReference type="GO" id="GO:0005739">
    <property type="term" value="C:mitochondrion"/>
    <property type="evidence" value="ECO:0007669"/>
    <property type="project" value="TreeGrafter"/>
</dbReference>
<keyword evidence="3" id="KW-0808">Transferase</keyword>
<dbReference type="EC" id="2.1.1.297" evidence="1"/>
<keyword evidence="9" id="KW-1185">Reference proteome</keyword>
<protein>
    <recommendedName>
        <fullName evidence="1">peptide chain release factor N(5)-glutamine methyltransferase</fullName>
        <ecNumber evidence="1">2.1.1.297</ecNumber>
    </recommendedName>
</protein>
<dbReference type="PANTHER" id="PTHR18895:SF74">
    <property type="entry name" value="MTRF1L RELEASE FACTOR GLUTAMINE METHYLTRANSFERASE"/>
    <property type="match status" value="1"/>
</dbReference>
<dbReference type="Pfam" id="PF05175">
    <property type="entry name" value="MTS"/>
    <property type="match status" value="1"/>
</dbReference>
<organism evidence="8 9">
    <name type="scientific">Magallana gigas</name>
    <name type="common">Pacific oyster</name>
    <name type="synonym">Crassostrea gigas</name>
    <dbReference type="NCBI Taxonomy" id="29159"/>
    <lineage>
        <taxon>Eukaryota</taxon>
        <taxon>Metazoa</taxon>
        <taxon>Spiralia</taxon>
        <taxon>Lophotrochozoa</taxon>
        <taxon>Mollusca</taxon>
        <taxon>Bivalvia</taxon>
        <taxon>Autobranchia</taxon>
        <taxon>Pteriomorphia</taxon>
        <taxon>Ostreida</taxon>
        <taxon>Ostreoidea</taxon>
        <taxon>Ostreidae</taxon>
        <taxon>Magallana</taxon>
    </lineage>
</organism>
<dbReference type="Gene3D" id="1.10.8.10">
    <property type="entry name" value="DNA helicase RuvA subunit, C-terminal domain"/>
    <property type="match status" value="1"/>
</dbReference>
<dbReference type="SUPFAM" id="SSF53335">
    <property type="entry name" value="S-adenosyl-L-methionine-dependent methyltransferases"/>
    <property type="match status" value="1"/>
</dbReference>
<dbReference type="InterPro" id="IPR040758">
    <property type="entry name" value="PrmC_N"/>
</dbReference>
<name>A0A8W8LWT4_MAGGI</name>
<feature type="domain" description="Methyltransferase small" evidence="6">
    <location>
        <begin position="143"/>
        <end position="237"/>
    </location>
</feature>
<evidence type="ECO:0000313" key="9">
    <source>
        <dbReference type="Proteomes" id="UP000005408"/>
    </source>
</evidence>
<dbReference type="PANTHER" id="PTHR18895">
    <property type="entry name" value="HEMK METHYLTRANSFERASE"/>
    <property type="match status" value="1"/>
</dbReference>
<dbReference type="Proteomes" id="UP000005408">
    <property type="component" value="Unassembled WGS sequence"/>
</dbReference>
<dbReference type="NCBIfam" id="TIGR00536">
    <property type="entry name" value="hemK_fam"/>
    <property type="match status" value="1"/>
</dbReference>
<evidence type="ECO:0000259" key="6">
    <source>
        <dbReference type="Pfam" id="PF05175"/>
    </source>
</evidence>
<evidence type="ECO:0000256" key="5">
    <source>
        <dbReference type="ARBA" id="ARBA00048391"/>
    </source>
</evidence>
<dbReference type="Gene3D" id="3.40.50.150">
    <property type="entry name" value="Vaccinia Virus protein VP39"/>
    <property type="match status" value="1"/>
</dbReference>